<name>A0AAD9Q081_ACRCE</name>
<organism evidence="1 2">
    <name type="scientific">Acropora cervicornis</name>
    <name type="common">Staghorn coral</name>
    <dbReference type="NCBI Taxonomy" id="6130"/>
    <lineage>
        <taxon>Eukaryota</taxon>
        <taxon>Metazoa</taxon>
        <taxon>Cnidaria</taxon>
        <taxon>Anthozoa</taxon>
        <taxon>Hexacorallia</taxon>
        <taxon>Scleractinia</taxon>
        <taxon>Astrocoeniina</taxon>
        <taxon>Acroporidae</taxon>
        <taxon>Acropora</taxon>
    </lineage>
</organism>
<dbReference type="AlphaFoldDB" id="A0AAD9Q081"/>
<protein>
    <submittedName>
        <fullName evidence="1">Uncharacterized protein</fullName>
    </submittedName>
</protein>
<evidence type="ECO:0000313" key="1">
    <source>
        <dbReference type="EMBL" id="KAK2552382.1"/>
    </source>
</evidence>
<evidence type="ECO:0000313" key="2">
    <source>
        <dbReference type="Proteomes" id="UP001249851"/>
    </source>
</evidence>
<dbReference type="EMBL" id="JARQWQ010000087">
    <property type="protein sequence ID" value="KAK2552382.1"/>
    <property type="molecule type" value="Genomic_DNA"/>
</dbReference>
<keyword evidence="2" id="KW-1185">Reference proteome</keyword>
<gene>
    <name evidence="1" type="ORF">P5673_026462</name>
</gene>
<accession>A0AAD9Q081</accession>
<dbReference type="Proteomes" id="UP001249851">
    <property type="component" value="Unassembled WGS sequence"/>
</dbReference>
<proteinExistence type="predicted"/>
<reference evidence="1" key="1">
    <citation type="journal article" date="2023" name="G3 (Bethesda)">
        <title>Whole genome assembly and annotation of the endangered Caribbean coral Acropora cervicornis.</title>
        <authorList>
            <person name="Selwyn J.D."/>
            <person name="Vollmer S.V."/>
        </authorList>
    </citation>
    <scope>NUCLEOTIDE SEQUENCE</scope>
    <source>
        <strain evidence="1">K2</strain>
    </source>
</reference>
<comment type="caution">
    <text evidence="1">The sequence shown here is derived from an EMBL/GenBank/DDBJ whole genome shotgun (WGS) entry which is preliminary data.</text>
</comment>
<reference evidence="1" key="2">
    <citation type="journal article" date="2023" name="Science">
        <title>Genomic signatures of disease resistance in endangered staghorn corals.</title>
        <authorList>
            <person name="Vollmer S.V."/>
            <person name="Selwyn J.D."/>
            <person name="Despard B.A."/>
            <person name="Roesel C.L."/>
        </authorList>
    </citation>
    <scope>NUCLEOTIDE SEQUENCE</scope>
    <source>
        <strain evidence="1">K2</strain>
    </source>
</reference>
<sequence length="130" mass="14857">MNSPNITLKLLCGLDGIIYANTSDRTKSSDGFLPDGQPPYNYGKHIIMDNAPIHHNRAGEALGEWLDDISCTLTIQKRFEFRERLPDNLHDTVYEALKTTTREDMSGFFRFTGYINLDNMNILFLALTRL</sequence>